<evidence type="ECO:0000256" key="1">
    <source>
        <dbReference type="ARBA" id="ARBA00022801"/>
    </source>
</evidence>
<dbReference type="GO" id="GO:0003723">
    <property type="term" value="F:RNA binding"/>
    <property type="evidence" value="ECO:0007669"/>
    <property type="project" value="TreeGrafter"/>
</dbReference>
<dbReference type="SUPFAM" id="SSF54768">
    <property type="entry name" value="dsRNA-binding domain-like"/>
    <property type="match status" value="1"/>
</dbReference>
<keyword evidence="1" id="KW-0378">Hydrolase</keyword>
<dbReference type="GO" id="GO:0005737">
    <property type="term" value="C:cytoplasm"/>
    <property type="evidence" value="ECO:0007669"/>
    <property type="project" value="TreeGrafter"/>
</dbReference>
<feature type="domain" description="RNase III" evidence="2">
    <location>
        <begin position="1"/>
        <end position="87"/>
    </location>
</feature>
<dbReference type="Pfam" id="PF00636">
    <property type="entry name" value="Ribonuclease_3"/>
    <property type="match status" value="1"/>
</dbReference>
<proteinExistence type="predicted"/>
<dbReference type="CDD" id="cd00593">
    <property type="entry name" value="RIBOc"/>
    <property type="match status" value="1"/>
</dbReference>
<dbReference type="GO" id="GO:0030422">
    <property type="term" value="P:siRNA processing"/>
    <property type="evidence" value="ECO:0007669"/>
    <property type="project" value="TreeGrafter"/>
</dbReference>
<organism evidence="3 4">
    <name type="scientific">Trifolium pratense</name>
    <name type="common">Red clover</name>
    <dbReference type="NCBI Taxonomy" id="57577"/>
    <lineage>
        <taxon>Eukaryota</taxon>
        <taxon>Viridiplantae</taxon>
        <taxon>Streptophyta</taxon>
        <taxon>Embryophyta</taxon>
        <taxon>Tracheophyta</taxon>
        <taxon>Spermatophyta</taxon>
        <taxon>Magnoliopsida</taxon>
        <taxon>eudicotyledons</taxon>
        <taxon>Gunneridae</taxon>
        <taxon>Pentapetalae</taxon>
        <taxon>rosids</taxon>
        <taxon>fabids</taxon>
        <taxon>Fabales</taxon>
        <taxon>Fabaceae</taxon>
        <taxon>Papilionoideae</taxon>
        <taxon>50 kb inversion clade</taxon>
        <taxon>NPAAA clade</taxon>
        <taxon>Hologalegina</taxon>
        <taxon>IRL clade</taxon>
        <taxon>Trifolieae</taxon>
        <taxon>Trifolium</taxon>
    </lineage>
</organism>
<evidence type="ECO:0000313" key="3">
    <source>
        <dbReference type="EMBL" id="PNY00825.1"/>
    </source>
</evidence>
<comment type="caution">
    <text evidence="3">The sequence shown here is derived from an EMBL/GenBank/DDBJ whole genome shotgun (WGS) entry which is preliminary data.</text>
</comment>
<name>A0A2K3NCS6_TRIPR</name>
<dbReference type="PROSITE" id="PS50142">
    <property type="entry name" value="RNASE_3_2"/>
    <property type="match status" value="1"/>
</dbReference>
<dbReference type="Proteomes" id="UP000236291">
    <property type="component" value="Unassembled WGS sequence"/>
</dbReference>
<gene>
    <name evidence="3" type="ORF">L195_g024112</name>
</gene>
<dbReference type="PANTHER" id="PTHR14950:SF70">
    <property type="entry name" value="ENDORIBONUCLEASE DICER HOMOLOG 2"/>
    <property type="match status" value="1"/>
</dbReference>
<reference evidence="3 4" key="2">
    <citation type="journal article" date="2017" name="Front. Plant Sci.">
        <title>Gene Classification and Mining of Molecular Markers Useful in Red Clover (Trifolium pratense) Breeding.</title>
        <authorList>
            <person name="Istvanek J."/>
            <person name="Dluhosova J."/>
            <person name="Dluhos P."/>
            <person name="Patkova L."/>
            <person name="Nedelnik J."/>
            <person name="Repkova J."/>
        </authorList>
    </citation>
    <scope>NUCLEOTIDE SEQUENCE [LARGE SCALE GENOMIC DNA]</scope>
    <source>
        <strain evidence="4">cv. Tatra</strain>
        <tissue evidence="3">Young leaves</tissue>
    </source>
</reference>
<dbReference type="GO" id="GO:0004525">
    <property type="term" value="F:ribonuclease III activity"/>
    <property type="evidence" value="ECO:0007669"/>
    <property type="project" value="InterPro"/>
</dbReference>
<evidence type="ECO:0000313" key="4">
    <source>
        <dbReference type="Proteomes" id="UP000236291"/>
    </source>
</evidence>
<dbReference type="PANTHER" id="PTHR14950">
    <property type="entry name" value="DICER-RELATED"/>
    <property type="match status" value="1"/>
</dbReference>
<dbReference type="GO" id="GO:0005634">
    <property type="term" value="C:nucleus"/>
    <property type="evidence" value="ECO:0007669"/>
    <property type="project" value="TreeGrafter"/>
</dbReference>
<dbReference type="AlphaFoldDB" id="A0A2K3NCS6"/>
<dbReference type="InterPro" id="IPR036389">
    <property type="entry name" value="RNase_III_sf"/>
</dbReference>
<protein>
    <submittedName>
        <fullName evidence="3">Endoribonuclease dicer 2-like protein</fullName>
    </submittedName>
</protein>
<dbReference type="Gene3D" id="1.10.1520.10">
    <property type="entry name" value="Ribonuclease III domain"/>
    <property type="match status" value="1"/>
</dbReference>
<dbReference type="EMBL" id="ASHM01019389">
    <property type="protein sequence ID" value="PNY00825.1"/>
    <property type="molecule type" value="Genomic_DNA"/>
</dbReference>
<sequence length="186" mass="20775">MSPGQLTDMRAASVNNDCYARSAIKVQLHNYVLHASPELHKHIVATLAKYNELSSSSTFGWESEASFPKVLGDIIESLAGAILVDSGYNKEVVWQSIRPLLEPLVTPDTLTIHPIRELIELCQKMNYTMKKTVSRNDGVTSCRIKVIADDVIHQCEYKGSTDKKTATRLACKEVLNSLRLKETQDK</sequence>
<evidence type="ECO:0000259" key="2">
    <source>
        <dbReference type="PROSITE" id="PS50142"/>
    </source>
</evidence>
<dbReference type="STRING" id="57577.A0A2K3NCS6"/>
<dbReference type="InterPro" id="IPR000999">
    <property type="entry name" value="RNase_III_dom"/>
</dbReference>
<accession>A0A2K3NCS6</accession>
<reference evidence="3 4" key="1">
    <citation type="journal article" date="2014" name="Am. J. Bot.">
        <title>Genome assembly and annotation for red clover (Trifolium pratense; Fabaceae).</title>
        <authorList>
            <person name="Istvanek J."/>
            <person name="Jaros M."/>
            <person name="Krenek A."/>
            <person name="Repkova J."/>
        </authorList>
    </citation>
    <scope>NUCLEOTIDE SEQUENCE [LARGE SCALE GENOMIC DNA]</scope>
    <source>
        <strain evidence="4">cv. Tatra</strain>
        <tissue evidence="3">Young leaves</tissue>
    </source>
</reference>
<dbReference type="SUPFAM" id="SSF69065">
    <property type="entry name" value="RNase III domain-like"/>
    <property type="match status" value="1"/>
</dbReference>